<name>A0A4U5M1Y2_STECR</name>
<reference evidence="2 3" key="2">
    <citation type="journal article" date="2019" name="G3 (Bethesda)">
        <title>Hybrid Assembly of the Genome of the Entomopathogenic Nematode Steinernema carpocapsae Identifies the X-Chromosome.</title>
        <authorList>
            <person name="Serra L."/>
            <person name="Macchietto M."/>
            <person name="Macias-Munoz A."/>
            <person name="McGill C.J."/>
            <person name="Rodriguez I.M."/>
            <person name="Rodriguez B."/>
            <person name="Murad R."/>
            <person name="Mortazavi A."/>
        </authorList>
    </citation>
    <scope>NUCLEOTIDE SEQUENCE [LARGE SCALE GENOMIC DNA]</scope>
    <source>
        <strain evidence="2 3">ALL</strain>
    </source>
</reference>
<proteinExistence type="predicted"/>
<keyword evidence="1" id="KW-0472">Membrane</keyword>
<evidence type="ECO:0000256" key="1">
    <source>
        <dbReference type="SAM" id="Phobius"/>
    </source>
</evidence>
<accession>A0A4U5M1Y2</accession>
<dbReference type="AlphaFoldDB" id="A0A4U5M1Y2"/>
<keyword evidence="1" id="KW-0812">Transmembrane</keyword>
<feature type="transmembrane region" description="Helical" evidence="1">
    <location>
        <begin position="84"/>
        <end position="108"/>
    </location>
</feature>
<evidence type="ECO:0000313" key="2">
    <source>
        <dbReference type="EMBL" id="TKR62711.1"/>
    </source>
</evidence>
<feature type="transmembrane region" description="Helical" evidence="1">
    <location>
        <begin position="29"/>
        <end position="48"/>
    </location>
</feature>
<evidence type="ECO:0000313" key="3">
    <source>
        <dbReference type="Proteomes" id="UP000298663"/>
    </source>
</evidence>
<feature type="transmembrane region" description="Helical" evidence="1">
    <location>
        <begin position="120"/>
        <end position="139"/>
    </location>
</feature>
<keyword evidence="1" id="KW-1133">Transmembrane helix</keyword>
<comment type="caution">
    <text evidence="2">The sequence shown here is derived from an EMBL/GenBank/DDBJ whole genome shotgun (WGS) entry which is preliminary data.</text>
</comment>
<dbReference type="Proteomes" id="UP000298663">
    <property type="component" value="Unassembled WGS sequence"/>
</dbReference>
<dbReference type="EMBL" id="AZBU02000010">
    <property type="protein sequence ID" value="TKR62711.1"/>
    <property type="molecule type" value="Genomic_DNA"/>
</dbReference>
<sequence>MRAWRYTVTMSSYLPCANGSEQSAKAVTIIEVFLYLQYLCLFAAHILLVPLNPIIVLLIATIILCVFGYFMLGQDDDYPTTSSMIKFELIVLATFYVFMSAFLSYLIWTRRAEEFGGAPQLLSGVFLCCFLLGVHVWFLRIMKYSQEREVSQCSDLSLSCECCIVLKSHKCTPSRKKTEKYTDVL</sequence>
<keyword evidence="3" id="KW-1185">Reference proteome</keyword>
<reference evidence="2 3" key="1">
    <citation type="journal article" date="2015" name="Genome Biol.">
        <title>Comparative genomics of Steinernema reveals deeply conserved gene regulatory networks.</title>
        <authorList>
            <person name="Dillman A.R."/>
            <person name="Macchietto M."/>
            <person name="Porter C.F."/>
            <person name="Rogers A."/>
            <person name="Williams B."/>
            <person name="Antoshechkin I."/>
            <person name="Lee M.M."/>
            <person name="Goodwin Z."/>
            <person name="Lu X."/>
            <person name="Lewis E.E."/>
            <person name="Goodrich-Blair H."/>
            <person name="Stock S.P."/>
            <person name="Adams B.J."/>
            <person name="Sternberg P.W."/>
            <person name="Mortazavi A."/>
        </authorList>
    </citation>
    <scope>NUCLEOTIDE SEQUENCE [LARGE SCALE GENOMIC DNA]</scope>
    <source>
        <strain evidence="2 3">ALL</strain>
    </source>
</reference>
<feature type="transmembrane region" description="Helical" evidence="1">
    <location>
        <begin position="54"/>
        <end position="72"/>
    </location>
</feature>
<protein>
    <submittedName>
        <fullName evidence="2">Uncharacterized protein</fullName>
    </submittedName>
</protein>
<organism evidence="2 3">
    <name type="scientific">Steinernema carpocapsae</name>
    <name type="common">Entomopathogenic nematode</name>
    <dbReference type="NCBI Taxonomy" id="34508"/>
    <lineage>
        <taxon>Eukaryota</taxon>
        <taxon>Metazoa</taxon>
        <taxon>Ecdysozoa</taxon>
        <taxon>Nematoda</taxon>
        <taxon>Chromadorea</taxon>
        <taxon>Rhabditida</taxon>
        <taxon>Tylenchina</taxon>
        <taxon>Panagrolaimomorpha</taxon>
        <taxon>Strongyloidoidea</taxon>
        <taxon>Steinernematidae</taxon>
        <taxon>Steinernema</taxon>
    </lineage>
</organism>
<gene>
    <name evidence="2" type="ORF">L596_026632</name>
</gene>